<dbReference type="Proteomes" id="UP000461754">
    <property type="component" value="Unassembled WGS sequence"/>
</dbReference>
<comment type="caution">
    <text evidence="3">The sequence shown here is derived from an EMBL/GenBank/DDBJ whole genome shotgun (WGS) entry which is preliminary data.</text>
</comment>
<dbReference type="PIRSF" id="PIRSF000709">
    <property type="entry name" value="6PFK_2-Ptase"/>
    <property type="match status" value="1"/>
</dbReference>
<dbReference type="Gene3D" id="3.40.50.1240">
    <property type="entry name" value="Phosphoglycerate mutase-like"/>
    <property type="match status" value="1"/>
</dbReference>
<dbReference type="PANTHER" id="PTHR48100:SF1">
    <property type="entry name" value="HISTIDINE PHOSPHATASE FAMILY PROTEIN-RELATED"/>
    <property type="match status" value="1"/>
</dbReference>
<evidence type="ECO:0000256" key="2">
    <source>
        <dbReference type="PIRSR" id="PIRSR613078-2"/>
    </source>
</evidence>
<dbReference type="InterPro" id="IPR050275">
    <property type="entry name" value="PGM_Phosphatase"/>
</dbReference>
<accession>A0A7X2T928</accession>
<evidence type="ECO:0000256" key="1">
    <source>
        <dbReference type="PIRSR" id="PIRSR613078-1"/>
    </source>
</evidence>
<feature type="binding site" evidence="2">
    <location>
        <position position="73"/>
    </location>
    <ligand>
        <name>substrate</name>
    </ligand>
</feature>
<organism evidence="3 4">
    <name type="scientific">Pseudoramibacter porci</name>
    <dbReference type="NCBI Taxonomy" id="2606631"/>
    <lineage>
        <taxon>Bacteria</taxon>
        <taxon>Bacillati</taxon>
        <taxon>Bacillota</taxon>
        <taxon>Clostridia</taxon>
        <taxon>Eubacteriales</taxon>
        <taxon>Eubacteriaceae</taxon>
        <taxon>Pseudoramibacter</taxon>
    </lineage>
</organism>
<feature type="active site" description="Proton donor/acceptor" evidence="1">
    <location>
        <position position="97"/>
    </location>
</feature>
<dbReference type="GO" id="GO:0005737">
    <property type="term" value="C:cytoplasm"/>
    <property type="evidence" value="ECO:0007669"/>
    <property type="project" value="TreeGrafter"/>
</dbReference>
<evidence type="ECO:0000313" key="3">
    <source>
        <dbReference type="EMBL" id="MSS18937.1"/>
    </source>
</evidence>
<evidence type="ECO:0000313" key="4">
    <source>
        <dbReference type="Proteomes" id="UP000461754"/>
    </source>
</evidence>
<dbReference type="SUPFAM" id="SSF53254">
    <property type="entry name" value="Phosphoglycerate mutase-like"/>
    <property type="match status" value="1"/>
</dbReference>
<dbReference type="PANTHER" id="PTHR48100">
    <property type="entry name" value="BROAD-SPECIFICITY PHOSPHATASE YOR283W-RELATED"/>
    <property type="match status" value="1"/>
</dbReference>
<dbReference type="CDD" id="cd07067">
    <property type="entry name" value="HP_PGM_like"/>
    <property type="match status" value="1"/>
</dbReference>
<proteinExistence type="predicted"/>
<dbReference type="RefSeq" id="WP_154575346.1">
    <property type="nucleotide sequence ID" value="NZ_VUMO01000001.1"/>
</dbReference>
<feature type="active site" description="Tele-phosphohistidine intermediate" evidence="1">
    <location>
        <position position="24"/>
    </location>
</feature>
<keyword evidence="4" id="KW-1185">Reference proteome</keyword>
<dbReference type="EMBL" id="VUMO01000001">
    <property type="protein sequence ID" value="MSS18937.1"/>
    <property type="molecule type" value="Genomic_DNA"/>
</dbReference>
<protein>
    <submittedName>
        <fullName evidence="3">Histidine phosphatase family protein</fullName>
    </submittedName>
</protein>
<dbReference type="SMART" id="SM00855">
    <property type="entry name" value="PGAM"/>
    <property type="match status" value="1"/>
</dbReference>
<gene>
    <name evidence="3" type="ORF">FYJ52_00685</name>
</gene>
<feature type="binding site" evidence="2">
    <location>
        <begin position="23"/>
        <end position="30"/>
    </location>
    <ligand>
        <name>substrate</name>
    </ligand>
</feature>
<dbReference type="Pfam" id="PF00300">
    <property type="entry name" value="His_Phos_1"/>
    <property type="match status" value="1"/>
</dbReference>
<dbReference type="InterPro" id="IPR013078">
    <property type="entry name" value="His_Pase_superF_clade-1"/>
</dbReference>
<dbReference type="GO" id="GO:0016791">
    <property type="term" value="F:phosphatase activity"/>
    <property type="evidence" value="ECO:0007669"/>
    <property type="project" value="TreeGrafter"/>
</dbReference>
<dbReference type="InterPro" id="IPR029033">
    <property type="entry name" value="His_PPase_superfam"/>
</dbReference>
<reference evidence="3 4" key="1">
    <citation type="submission" date="2019-08" db="EMBL/GenBank/DDBJ databases">
        <title>In-depth cultivation of the pig gut microbiome towards novel bacterial diversity and tailored functional studies.</title>
        <authorList>
            <person name="Wylensek D."/>
            <person name="Hitch T.C.A."/>
            <person name="Clavel T."/>
        </authorList>
    </citation>
    <scope>NUCLEOTIDE SEQUENCE [LARGE SCALE GENOMIC DNA]</scope>
    <source>
        <strain evidence="3 4">RF-744-FAT-4</strain>
    </source>
</reference>
<name>A0A7X2T928_9FIRM</name>
<sequence>MMLSVYFFVMIRYNKTMKLTMIRHAQTRGNAEKRYLGTTESELTEVGAAQQAKALAHFEGTPIDAVYASPTGRTMAMAEELAQAKQLPVHQDDRLREMDFGIFDGLTAAEAEKKDRGVWKAWLADFDRYRLPEGESFQDLKTRFAAFWQAINRQYGDSAHVVLVTHGGVCRAALAVLCSLPDAVSWHVETQPASIMQIHMIGDYGVLCGLIPPDQLQVF</sequence>
<dbReference type="AlphaFoldDB" id="A0A7X2T928"/>